<organism evidence="2 3">
    <name type="scientific">Niabella pedocola</name>
    <dbReference type="NCBI Taxonomy" id="1752077"/>
    <lineage>
        <taxon>Bacteria</taxon>
        <taxon>Pseudomonadati</taxon>
        <taxon>Bacteroidota</taxon>
        <taxon>Chitinophagia</taxon>
        <taxon>Chitinophagales</taxon>
        <taxon>Chitinophagaceae</taxon>
        <taxon>Niabella</taxon>
    </lineage>
</organism>
<accession>A0ABS8PYV1</accession>
<name>A0ABS8PYV1_9BACT</name>
<feature type="signal peptide" evidence="1">
    <location>
        <begin position="1"/>
        <end position="25"/>
    </location>
</feature>
<evidence type="ECO:0000256" key="1">
    <source>
        <dbReference type="SAM" id="SignalP"/>
    </source>
</evidence>
<gene>
    <name evidence="2" type="ORF">LQ567_24610</name>
</gene>
<evidence type="ECO:0000313" key="3">
    <source>
        <dbReference type="Proteomes" id="UP001199816"/>
    </source>
</evidence>
<keyword evidence="3" id="KW-1185">Reference proteome</keyword>
<feature type="chain" id="PRO_5045207435" description="NEAT domain-containing protein" evidence="1">
    <location>
        <begin position="26"/>
        <end position="132"/>
    </location>
</feature>
<dbReference type="Proteomes" id="UP001199816">
    <property type="component" value="Unassembled WGS sequence"/>
</dbReference>
<dbReference type="RefSeq" id="WP_231008580.1">
    <property type="nucleotide sequence ID" value="NZ_JAJNEC010000008.1"/>
</dbReference>
<reference evidence="2 3" key="1">
    <citation type="submission" date="2021-11" db="EMBL/GenBank/DDBJ databases">
        <title>Genomic of Niabella pedocola.</title>
        <authorList>
            <person name="Wu T."/>
        </authorList>
    </citation>
    <scope>NUCLEOTIDE SEQUENCE [LARGE SCALE GENOMIC DNA]</scope>
    <source>
        <strain evidence="2 3">JCM 31011</strain>
    </source>
</reference>
<protein>
    <recommendedName>
        <fullName evidence="4">NEAT domain-containing protein</fullName>
    </recommendedName>
</protein>
<evidence type="ECO:0008006" key="4">
    <source>
        <dbReference type="Google" id="ProtNLM"/>
    </source>
</evidence>
<keyword evidence="1" id="KW-0732">Signal</keyword>
<evidence type="ECO:0000313" key="2">
    <source>
        <dbReference type="EMBL" id="MCD2425989.1"/>
    </source>
</evidence>
<dbReference type="EMBL" id="JAJNEC010000008">
    <property type="protein sequence ID" value="MCD2425989.1"/>
    <property type="molecule type" value="Genomic_DNA"/>
</dbReference>
<comment type="caution">
    <text evidence="2">The sequence shown here is derived from an EMBL/GenBank/DDBJ whole genome shotgun (WGS) entry which is preliminary data.</text>
</comment>
<proteinExistence type="predicted"/>
<sequence>MKFKVLSIVLAAALATTISATNVIANDNVEAPVELKYINNAAMESPIYQLRLNNLSKGTYAVAIKDETGELLYNETVSGAKIVRNYRFDSQLPADVKLTFEVSDVKNNTVKVYNFSKSSKTVEIVVIDEVKK</sequence>